<organism evidence="1 2">
    <name type="scientific">Marininema halotolerans</name>
    <dbReference type="NCBI Taxonomy" id="1155944"/>
    <lineage>
        <taxon>Bacteria</taxon>
        <taxon>Bacillati</taxon>
        <taxon>Bacillota</taxon>
        <taxon>Bacilli</taxon>
        <taxon>Bacillales</taxon>
        <taxon>Thermoactinomycetaceae</taxon>
        <taxon>Marininema</taxon>
    </lineage>
</organism>
<name>A0A1I6UQP6_9BACL</name>
<proteinExistence type="predicted"/>
<gene>
    <name evidence="1" type="ORF">SAMN05444972_1196</name>
</gene>
<dbReference type="RefSeq" id="WP_176392157.1">
    <property type="nucleotide sequence ID" value="NZ_FPAA01000019.1"/>
</dbReference>
<sequence>MTDREYEQLLTRAVKGAEYLDNPLIKSDDWKRGMKLYDAICEEILQYKELT</sequence>
<keyword evidence="2" id="KW-1185">Reference proteome</keyword>
<evidence type="ECO:0000313" key="1">
    <source>
        <dbReference type="EMBL" id="SFT03657.1"/>
    </source>
</evidence>
<accession>A0A1I6UQP6</accession>
<dbReference type="Proteomes" id="UP000198660">
    <property type="component" value="Unassembled WGS sequence"/>
</dbReference>
<dbReference type="AlphaFoldDB" id="A0A1I6UQP6"/>
<reference evidence="2" key="1">
    <citation type="submission" date="2016-10" db="EMBL/GenBank/DDBJ databases">
        <authorList>
            <person name="Varghese N."/>
            <person name="Submissions S."/>
        </authorList>
    </citation>
    <scope>NUCLEOTIDE SEQUENCE [LARGE SCALE GENOMIC DNA]</scope>
    <source>
        <strain evidence="2">DSM 45789</strain>
    </source>
</reference>
<protein>
    <submittedName>
        <fullName evidence="1">Uncharacterized protein</fullName>
    </submittedName>
</protein>
<dbReference type="EMBL" id="FPAA01000019">
    <property type="protein sequence ID" value="SFT03657.1"/>
    <property type="molecule type" value="Genomic_DNA"/>
</dbReference>
<evidence type="ECO:0000313" key="2">
    <source>
        <dbReference type="Proteomes" id="UP000198660"/>
    </source>
</evidence>